<feature type="domain" description="Secretion system C-terminal sorting" evidence="1">
    <location>
        <begin position="315"/>
        <end position="384"/>
    </location>
</feature>
<dbReference type="AlphaFoldDB" id="A0A660SFX6"/>
<name>A0A660SFX6_UNCW3</name>
<comment type="caution">
    <text evidence="2">The sequence shown here is derived from an EMBL/GenBank/DDBJ whole genome shotgun (WGS) entry which is preliminary data.</text>
</comment>
<accession>A0A660SFX6</accession>
<dbReference type="EMBL" id="QNBE01000121">
    <property type="protein sequence ID" value="RKX68901.1"/>
    <property type="molecule type" value="Genomic_DNA"/>
</dbReference>
<evidence type="ECO:0000313" key="2">
    <source>
        <dbReference type="EMBL" id="RKX68901.1"/>
    </source>
</evidence>
<reference evidence="2 3" key="1">
    <citation type="submission" date="2018-06" db="EMBL/GenBank/DDBJ databases">
        <title>Extensive metabolic versatility and redundancy in microbially diverse, dynamic hydrothermal sediments.</title>
        <authorList>
            <person name="Dombrowski N."/>
            <person name="Teske A."/>
            <person name="Baker B.J."/>
        </authorList>
    </citation>
    <scope>NUCLEOTIDE SEQUENCE [LARGE SCALE GENOMIC DNA]</scope>
    <source>
        <strain evidence="2">B36_G15</strain>
    </source>
</reference>
<dbReference type="Gene3D" id="2.60.40.4070">
    <property type="match status" value="1"/>
</dbReference>
<gene>
    <name evidence="2" type="ORF">DRP53_09745</name>
</gene>
<dbReference type="Proteomes" id="UP000268469">
    <property type="component" value="Unassembled WGS sequence"/>
</dbReference>
<evidence type="ECO:0000259" key="1">
    <source>
        <dbReference type="Pfam" id="PF18962"/>
    </source>
</evidence>
<dbReference type="Gene3D" id="2.120.10.70">
    <property type="entry name" value="Fucose-specific lectin"/>
    <property type="match status" value="1"/>
</dbReference>
<evidence type="ECO:0000313" key="3">
    <source>
        <dbReference type="Proteomes" id="UP000268469"/>
    </source>
</evidence>
<dbReference type="SUPFAM" id="SSF50939">
    <property type="entry name" value="Sialidases"/>
    <property type="match status" value="1"/>
</dbReference>
<proteinExistence type="predicted"/>
<dbReference type="InterPro" id="IPR026444">
    <property type="entry name" value="Secre_tail"/>
</dbReference>
<dbReference type="NCBIfam" id="TIGR04183">
    <property type="entry name" value="Por_Secre_tail"/>
    <property type="match status" value="1"/>
</dbReference>
<organism evidence="2 3">
    <name type="scientific">candidate division WOR-3 bacterium</name>
    <dbReference type="NCBI Taxonomy" id="2052148"/>
    <lineage>
        <taxon>Bacteria</taxon>
        <taxon>Bacteria division WOR-3</taxon>
    </lineage>
</organism>
<dbReference type="Pfam" id="PF18962">
    <property type="entry name" value="Por_Secre_tail"/>
    <property type="match status" value="1"/>
</dbReference>
<protein>
    <recommendedName>
        <fullName evidence="1">Secretion system C-terminal sorting domain-containing protein</fullName>
    </recommendedName>
</protein>
<sequence>MCSCEPTLVVDSRDILHCVWKQYQDYPANPSWDLYYSRRDSTGWTQAINVSKQYQRSNDSYYPSLVIDSRDHLHLVWDYYADPTSWDIYYSCYNGTTWTDPYQLCNFPYDDAFPAIAIDPGDVLHVVWRQRAGGGPVYYCYKDSSGWSTPEVAAAPGGTGSAYPTVVADSKGRPHVVFTNWATGFGDIYYTYRDTSGWTPVENVSQSSIGSGYPALAVDSLGQLYLVWSENHDIYYSTRKDTVWSEPVNLTEDPAYSYCPNLGNPVSSQGVDLVWCSYLYEPPETYEIMYMKLTPIGVEEERASALRNPDLIATPNPFTHRVRIEYNLSSAADIRFKILDVSGRIVEQFEPGVQPAGRHCFTWQVTNLPAGIYFLLFEIEGRTQSLRLVKIK</sequence>
<dbReference type="InterPro" id="IPR036278">
    <property type="entry name" value="Sialidase_sf"/>
</dbReference>